<dbReference type="AlphaFoldDB" id="A0A8S3WR59"/>
<name>A0A8S3WR59_PARAO</name>
<dbReference type="EMBL" id="CAJQZP010000674">
    <property type="protein sequence ID" value="CAG4976347.1"/>
    <property type="molecule type" value="Genomic_DNA"/>
</dbReference>
<sequence length="171" mass="18766">MSDDNEGNLPKPTSEVGSVLVQTQNENVDSDGWRAMFVQQNANMCALIKALQAPKANNHVDLSEFDPDKTDTDPESWCATADLCFAENPLHGVQLVLAVSKALKGTASTWLSQIAYQGMSWSEFKVLFTTRFISTETLAATLFTLGTDKPSEKETLVACASRLMTSLTNRW</sequence>
<dbReference type="Proteomes" id="UP000691718">
    <property type="component" value="Unassembled WGS sequence"/>
</dbReference>
<evidence type="ECO:0000313" key="2">
    <source>
        <dbReference type="Proteomes" id="UP000691718"/>
    </source>
</evidence>
<dbReference type="OrthoDB" id="6929508at2759"/>
<organism evidence="1 2">
    <name type="scientific">Parnassius apollo</name>
    <name type="common">Apollo butterfly</name>
    <name type="synonym">Papilio apollo</name>
    <dbReference type="NCBI Taxonomy" id="110799"/>
    <lineage>
        <taxon>Eukaryota</taxon>
        <taxon>Metazoa</taxon>
        <taxon>Ecdysozoa</taxon>
        <taxon>Arthropoda</taxon>
        <taxon>Hexapoda</taxon>
        <taxon>Insecta</taxon>
        <taxon>Pterygota</taxon>
        <taxon>Neoptera</taxon>
        <taxon>Endopterygota</taxon>
        <taxon>Lepidoptera</taxon>
        <taxon>Glossata</taxon>
        <taxon>Ditrysia</taxon>
        <taxon>Papilionoidea</taxon>
        <taxon>Papilionidae</taxon>
        <taxon>Parnassiinae</taxon>
        <taxon>Parnassini</taxon>
        <taxon>Parnassius</taxon>
        <taxon>Parnassius</taxon>
    </lineage>
</organism>
<proteinExistence type="predicted"/>
<reference evidence="1" key="1">
    <citation type="submission" date="2021-04" db="EMBL/GenBank/DDBJ databases">
        <authorList>
            <person name="Tunstrom K."/>
        </authorList>
    </citation>
    <scope>NUCLEOTIDE SEQUENCE</scope>
</reference>
<evidence type="ECO:0000313" key="1">
    <source>
        <dbReference type="EMBL" id="CAG4976347.1"/>
    </source>
</evidence>
<accession>A0A8S3WR59</accession>
<protein>
    <submittedName>
        <fullName evidence="1">(apollo) hypothetical protein</fullName>
    </submittedName>
</protein>
<comment type="caution">
    <text evidence="1">The sequence shown here is derived from an EMBL/GenBank/DDBJ whole genome shotgun (WGS) entry which is preliminary data.</text>
</comment>
<keyword evidence="2" id="KW-1185">Reference proteome</keyword>
<gene>
    <name evidence="1" type="ORF">PAPOLLO_LOCUS9242</name>
</gene>